<feature type="compositionally biased region" description="Basic and acidic residues" evidence="2">
    <location>
        <begin position="77"/>
        <end position="94"/>
    </location>
</feature>
<gene>
    <name evidence="3" type="primary">Cdk5rap3_0</name>
    <name evidence="3" type="ORF">BRAATR_R12254</name>
</gene>
<name>A0A7K7M152_9PASS</name>
<keyword evidence="4" id="KW-1185">Reference proteome</keyword>
<comment type="caution">
    <text evidence="3">The sequence shown here is derived from an EMBL/GenBank/DDBJ whole genome shotgun (WGS) entry which is preliminary data.</text>
</comment>
<protein>
    <submittedName>
        <fullName evidence="3">CK5P3 protein</fullName>
    </submittedName>
</protein>
<organism evidence="3 4">
    <name type="scientific">Brachypodius melanocephalos</name>
    <name type="common">black-headed bulbul</name>
    <dbReference type="NCBI Taxonomy" id="3235156"/>
    <lineage>
        <taxon>Eukaryota</taxon>
        <taxon>Metazoa</taxon>
        <taxon>Chordata</taxon>
        <taxon>Craniata</taxon>
        <taxon>Vertebrata</taxon>
        <taxon>Euteleostomi</taxon>
        <taxon>Archelosauria</taxon>
        <taxon>Archosauria</taxon>
        <taxon>Dinosauria</taxon>
        <taxon>Saurischia</taxon>
        <taxon>Theropoda</taxon>
        <taxon>Coelurosauria</taxon>
        <taxon>Aves</taxon>
        <taxon>Neognathae</taxon>
        <taxon>Neoaves</taxon>
        <taxon>Telluraves</taxon>
        <taxon>Australaves</taxon>
        <taxon>Passeriformes</taxon>
        <taxon>Sylvioidea</taxon>
        <taxon>Pycnonotidae</taxon>
        <taxon>Brachypodius</taxon>
    </lineage>
</organism>
<dbReference type="GO" id="GO:0012505">
    <property type="term" value="C:endomembrane system"/>
    <property type="evidence" value="ECO:0007669"/>
    <property type="project" value="TreeGrafter"/>
</dbReference>
<dbReference type="Proteomes" id="UP000540762">
    <property type="component" value="Unassembled WGS sequence"/>
</dbReference>
<dbReference type="PANTHER" id="PTHR14894">
    <property type="entry name" value="CDK5 REGULATORY SUBUNIT-ASSOCIATED PROTEIN 3"/>
    <property type="match status" value="1"/>
</dbReference>
<accession>A0A7K7M152</accession>
<dbReference type="GO" id="GO:0007346">
    <property type="term" value="P:regulation of mitotic cell cycle"/>
    <property type="evidence" value="ECO:0007669"/>
    <property type="project" value="TreeGrafter"/>
</dbReference>
<sequence length="255" mass="28069">QDVRRELLAQVQALPSLLSRVGDGASALGDAIELYQACVAFVCDSPGAEVLPLLRFVMSHGNCSVFRWRTGREPLSLERPELQEEPEPPREDTVRPGGTSGDIWGTSEGSAGWDLGMWVLGRGFWVLGRRFGHWTGIFGCPGVPLTHFWRPTPPAAPKDVARGSDALTLLENAETRNQFIDELMELELFLAQRLLELEDEADVVAMSQLQVAPPVLHGQSGHRVRAQLATTRELLAQLCSRSVQHLCMILASPRS</sequence>
<reference evidence="3 4" key="1">
    <citation type="submission" date="2019-09" db="EMBL/GenBank/DDBJ databases">
        <title>Bird 10,000 Genomes (B10K) Project - Family phase.</title>
        <authorList>
            <person name="Zhang G."/>
        </authorList>
    </citation>
    <scope>NUCLEOTIDE SEQUENCE [LARGE SCALE GENOMIC DNA]</scope>
    <source>
        <strain evidence="3">OUT-0037</strain>
        <tissue evidence="3">Liver</tissue>
    </source>
</reference>
<dbReference type="PANTHER" id="PTHR14894:SF0">
    <property type="entry name" value="CDK5 REGULATORY SUBUNIT-ASSOCIATED PROTEIN 3"/>
    <property type="match status" value="1"/>
</dbReference>
<evidence type="ECO:0000256" key="1">
    <source>
        <dbReference type="ARBA" id="ARBA00007478"/>
    </source>
</evidence>
<comment type="similarity">
    <text evidence="1">Belongs to the CDK5RAP3 family.</text>
</comment>
<evidence type="ECO:0000313" key="3">
    <source>
        <dbReference type="EMBL" id="NWZ36615.1"/>
    </source>
</evidence>
<evidence type="ECO:0000256" key="2">
    <source>
        <dbReference type="SAM" id="MobiDB-lite"/>
    </source>
</evidence>
<dbReference type="AlphaFoldDB" id="A0A7K7M152"/>
<feature type="non-terminal residue" evidence="3">
    <location>
        <position position="1"/>
    </location>
</feature>
<dbReference type="EMBL" id="VZSR01000853">
    <property type="protein sequence ID" value="NWZ36615.1"/>
    <property type="molecule type" value="Genomic_DNA"/>
</dbReference>
<evidence type="ECO:0000313" key="4">
    <source>
        <dbReference type="Proteomes" id="UP000540762"/>
    </source>
</evidence>
<proteinExistence type="inferred from homology"/>
<feature type="non-terminal residue" evidence="3">
    <location>
        <position position="255"/>
    </location>
</feature>
<feature type="region of interest" description="Disordered" evidence="2">
    <location>
        <begin position="77"/>
        <end position="103"/>
    </location>
</feature>
<dbReference type="Pfam" id="PF05600">
    <property type="entry name" value="CDK5RAP3"/>
    <property type="match status" value="2"/>
</dbReference>
<dbReference type="InterPro" id="IPR008491">
    <property type="entry name" value="CDK5RAP3"/>
</dbReference>